<reference evidence="4" key="1">
    <citation type="submission" date="2021-06" db="EMBL/GenBank/DDBJ databases">
        <title>Parelaphostrongylus tenuis whole genome reference sequence.</title>
        <authorList>
            <person name="Garwood T.J."/>
            <person name="Larsen P.A."/>
            <person name="Fountain-Jones N.M."/>
            <person name="Garbe J.R."/>
            <person name="Macchietto M.G."/>
            <person name="Kania S.A."/>
            <person name="Gerhold R.W."/>
            <person name="Richards J.E."/>
            <person name="Wolf T.M."/>
        </authorList>
    </citation>
    <scope>NUCLEOTIDE SEQUENCE</scope>
    <source>
        <strain evidence="4">MNPRO001-30</strain>
        <tissue evidence="4">Meninges</tissue>
    </source>
</reference>
<comment type="caution">
    <text evidence="4">The sequence shown here is derived from an EMBL/GenBank/DDBJ whole genome shotgun (WGS) entry which is preliminary data.</text>
</comment>
<feature type="domain" description="ELM2" evidence="3">
    <location>
        <begin position="136"/>
        <end position="228"/>
    </location>
</feature>
<keyword evidence="5" id="KW-1185">Reference proteome</keyword>
<evidence type="ECO:0000256" key="1">
    <source>
        <dbReference type="ARBA" id="ARBA00023242"/>
    </source>
</evidence>
<evidence type="ECO:0000313" key="4">
    <source>
        <dbReference type="EMBL" id="KAJ1355830.1"/>
    </source>
</evidence>
<feature type="region of interest" description="Disordered" evidence="2">
    <location>
        <begin position="1"/>
        <end position="42"/>
    </location>
</feature>
<evidence type="ECO:0000256" key="2">
    <source>
        <dbReference type="SAM" id="MobiDB-lite"/>
    </source>
</evidence>
<sequence length="228" mass="25319">MADEEYSRSASSYNDDDYFLDGEDNGEDFEGTLDEEEMLDGDADYTDELRELEDEGSMDLEELRRRYGCPLSSDGSPEAECDSSSDVAAVAEVGECEAVDIEASESADFFHLPYDEIDEGDDSDDRDYVPPDPWRKDVRIDAGRYQATVPDTMSGVTPSGLSDNDTELPTLPSPAQGSALWIPSHDLSDSSLDRYLADILELRTAHGQIISDRYSLFRDDEDAFVCII</sequence>
<dbReference type="AlphaFoldDB" id="A0AAD5MC08"/>
<feature type="compositionally biased region" description="Acidic residues" evidence="2">
    <location>
        <begin position="14"/>
        <end position="42"/>
    </location>
</feature>
<accession>A0AAD5MC08</accession>
<dbReference type="InterPro" id="IPR000949">
    <property type="entry name" value="ELM2_dom"/>
</dbReference>
<evidence type="ECO:0000259" key="3">
    <source>
        <dbReference type="PROSITE" id="PS51156"/>
    </source>
</evidence>
<gene>
    <name evidence="4" type="ORF">KIN20_013385</name>
</gene>
<organism evidence="4 5">
    <name type="scientific">Parelaphostrongylus tenuis</name>
    <name type="common">Meningeal worm</name>
    <dbReference type="NCBI Taxonomy" id="148309"/>
    <lineage>
        <taxon>Eukaryota</taxon>
        <taxon>Metazoa</taxon>
        <taxon>Ecdysozoa</taxon>
        <taxon>Nematoda</taxon>
        <taxon>Chromadorea</taxon>
        <taxon>Rhabditida</taxon>
        <taxon>Rhabditina</taxon>
        <taxon>Rhabditomorpha</taxon>
        <taxon>Strongyloidea</taxon>
        <taxon>Metastrongylidae</taxon>
        <taxon>Parelaphostrongylus</taxon>
    </lineage>
</organism>
<keyword evidence="1" id="KW-0539">Nucleus</keyword>
<name>A0AAD5MC08_PARTN</name>
<dbReference type="Proteomes" id="UP001196413">
    <property type="component" value="Unassembled WGS sequence"/>
</dbReference>
<dbReference type="PROSITE" id="PS51156">
    <property type="entry name" value="ELM2"/>
    <property type="match status" value="1"/>
</dbReference>
<protein>
    <recommendedName>
        <fullName evidence="3">ELM2 domain-containing protein</fullName>
    </recommendedName>
</protein>
<evidence type="ECO:0000313" key="5">
    <source>
        <dbReference type="Proteomes" id="UP001196413"/>
    </source>
</evidence>
<dbReference type="EMBL" id="JAHQIW010002617">
    <property type="protein sequence ID" value="KAJ1355830.1"/>
    <property type="molecule type" value="Genomic_DNA"/>
</dbReference>
<proteinExistence type="predicted"/>